<evidence type="ECO:0000313" key="1">
    <source>
        <dbReference type="EMBL" id="SOD60900.1"/>
    </source>
</evidence>
<organism evidence="1 2">
    <name type="scientific">Candidatus Pantoea floridensis</name>
    <dbReference type="NCBI Taxonomy" id="1938870"/>
    <lineage>
        <taxon>Bacteria</taxon>
        <taxon>Pseudomonadati</taxon>
        <taxon>Pseudomonadota</taxon>
        <taxon>Gammaproteobacteria</taxon>
        <taxon>Enterobacterales</taxon>
        <taxon>Erwiniaceae</taxon>
        <taxon>Pantoea</taxon>
    </lineage>
</organism>
<accession>A0A286DQH3</accession>
<sequence length="73" mass="8499">MRKSDLISTNMNDFHDDVLGEERRGRICLSHSLPIEKFFRYFKGLLSVSASEDEGCRFELCSFSTLQNFHHQA</sequence>
<dbReference type="AlphaFoldDB" id="A0A286DQH3"/>
<protein>
    <submittedName>
        <fullName evidence="1">Uncharacterized protein</fullName>
    </submittedName>
</protein>
<reference evidence="2" key="1">
    <citation type="submission" date="2017-09" db="EMBL/GenBank/DDBJ databases">
        <authorList>
            <person name="Varghese N."/>
            <person name="Submissions S."/>
        </authorList>
    </citation>
    <scope>NUCLEOTIDE SEQUENCE [LARGE SCALE GENOMIC DNA]</scope>
    <source>
        <strain evidence="2">JKS000234</strain>
    </source>
</reference>
<gene>
    <name evidence="1" type="ORF">SAMN06273570_4899</name>
</gene>
<name>A0A286DQH3_9GAMM</name>
<evidence type="ECO:0000313" key="2">
    <source>
        <dbReference type="Proteomes" id="UP000219271"/>
    </source>
</evidence>
<dbReference type="EMBL" id="OCMY01000002">
    <property type="protein sequence ID" value="SOD60900.1"/>
    <property type="molecule type" value="Genomic_DNA"/>
</dbReference>
<dbReference type="Proteomes" id="UP000219271">
    <property type="component" value="Unassembled WGS sequence"/>
</dbReference>
<proteinExistence type="predicted"/>
<keyword evidence="2" id="KW-1185">Reference proteome</keyword>